<dbReference type="Pfam" id="PF12776">
    <property type="entry name" value="Myb_DNA-bind_3"/>
    <property type="match status" value="1"/>
</dbReference>
<evidence type="ECO:0000313" key="3">
    <source>
        <dbReference type="Proteomes" id="UP001634007"/>
    </source>
</evidence>
<gene>
    <name evidence="2" type="ORF">ACJRO7_013209</name>
</gene>
<keyword evidence="3" id="KW-1185">Reference proteome</keyword>
<organism evidence="2 3">
    <name type="scientific">Eucalyptus globulus</name>
    <name type="common">Tasmanian blue gum</name>
    <dbReference type="NCBI Taxonomy" id="34317"/>
    <lineage>
        <taxon>Eukaryota</taxon>
        <taxon>Viridiplantae</taxon>
        <taxon>Streptophyta</taxon>
        <taxon>Embryophyta</taxon>
        <taxon>Tracheophyta</taxon>
        <taxon>Spermatophyta</taxon>
        <taxon>Magnoliopsida</taxon>
        <taxon>eudicotyledons</taxon>
        <taxon>Gunneridae</taxon>
        <taxon>Pentapetalae</taxon>
        <taxon>rosids</taxon>
        <taxon>malvids</taxon>
        <taxon>Myrtales</taxon>
        <taxon>Myrtaceae</taxon>
        <taxon>Myrtoideae</taxon>
        <taxon>Eucalypteae</taxon>
        <taxon>Eucalyptus</taxon>
    </lineage>
</organism>
<sequence length="233" mass="26917">MDKTREGKSKHFRWSRPMERMFLEILAYEASEGNKPPATFKPSSFVQVAQVINEKFETECEPDHVDNHLRTIKNNWATIQKLRVKSGFQWDHNLKMITVVRKEAHPTHEKYLNKKIEMYDELALVAGKDMATGYDGNDNTTKGIEDHSRFNGKRSHASNKDDRFAMLSKQIGEVANAIKKTSQNQLDVAELYKKVMEVEGFDEATLAYAFDYLVDKERVAKVFIVKSVKLKKL</sequence>
<dbReference type="AlphaFoldDB" id="A0ABD3LRH3"/>
<dbReference type="Proteomes" id="UP001634007">
    <property type="component" value="Unassembled WGS sequence"/>
</dbReference>
<dbReference type="InterPro" id="IPR024752">
    <property type="entry name" value="Myb/SANT-like_dom"/>
</dbReference>
<accession>A0ABD3LRH3</accession>
<feature type="domain" description="Myb/SANT-like" evidence="1">
    <location>
        <begin position="13"/>
        <end position="98"/>
    </location>
</feature>
<comment type="caution">
    <text evidence="2">The sequence shown here is derived from an EMBL/GenBank/DDBJ whole genome shotgun (WGS) entry which is preliminary data.</text>
</comment>
<proteinExistence type="predicted"/>
<evidence type="ECO:0000313" key="2">
    <source>
        <dbReference type="EMBL" id="KAL3752512.1"/>
    </source>
</evidence>
<evidence type="ECO:0000259" key="1">
    <source>
        <dbReference type="Pfam" id="PF12776"/>
    </source>
</evidence>
<dbReference type="EMBL" id="JBJKBG010000002">
    <property type="protein sequence ID" value="KAL3752512.1"/>
    <property type="molecule type" value="Genomic_DNA"/>
</dbReference>
<dbReference type="PANTHER" id="PTHR46929:SF23">
    <property type="entry name" value="L10-INTERACTING MYB DOMAIN-CONTAINING PROTEIN-LIKE"/>
    <property type="match status" value="1"/>
</dbReference>
<reference evidence="2 3" key="1">
    <citation type="submission" date="2024-11" db="EMBL/GenBank/DDBJ databases">
        <title>Chromosome-level genome assembly of Eucalyptus globulus Labill. provides insights into its genome evolution.</title>
        <authorList>
            <person name="Li X."/>
        </authorList>
    </citation>
    <scope>NUCLEOTIDE SEQUENCE [LARGE SCALE GENOMIC DNA]</scope>
    <source>
        <strain evidence="2">CL2024</strain>
        <tissue evidence="2">Fresh tender leaves</tissue>
    </source>
</reference>
<dbReference type="PANTHER" id="PTHR46929">
    <property type="entry name" value="EXPRESSED PROTEIN"/>
    <property type="match status" value="1"/>
</dbReference>
<protein>
    <recommendedName>
        <fullName evidence="1">Myb/SANT-like domain-containing protein</fullName>
    </recommendedName>
</protein>
<name>A0ABD3LRH3_EUCGL</name>